<sequence length="114" mass="13489">MDSKFNNKINPDLPSRPLLKKRRPTAHPLHLLLRKLNIFFLFNVFILCTIIFASPVTLFPGKAITKDYDYYNTYEYPWMVQLPIWEIIAARPSMPSYIPYIMLIVSIGNSRIRW</sequence>
<organism evidence="3 4">
    <name type="scientific">Microthyrium microscopicum</name>
    <dbReference type="NCBI Taxonomy" id="703497"/>
    <lineage>
        <taxon>Eukaryota</taxon>
        <taxon>Fungi</taxon>
        <taxon>Dikarya</taxon>
        <taxon>Ascomycota</taxon>
        <taxon>Pezizomycotina</taxon>
        <taxon>Dothideomycetes</taxon>
        <taxon>Dothideomycetes incertae sedis</taxon>
        <taxon>Microthyriales</taxon>
        <taxon>Microthyriaceae</taxon>
        <taxon>Microthyrium</taxon>
    </lineage>
</organism>
<keyword evidence="2" id="KW-0472">Membrane</keyword>
<name>A0A6A6UE40_9PEZI</name>
<feature type="transmembrane region" description="Helical" evidence="2">
    <location>
        <begin position="38"/>
        <end position="59"/>
    </location>
</feature>
<protein>
    <submittedName>
        <fullName evidence="3">Uncharacterized protein</fullName>
    </submittedName>
</protein>
<evidence type="ECO:0000256" key="2">
    <source>
        <dbReference type="SAM" id="Phobius"/>
    </source>
</evidence>
<gene>
    <name evidence="3" type="ORF">BT63DRAFT_424375</name>
</gene>
<dbReference type="EMBL" id="MU004234">
    <property type="protein sequence ID" value="KAF2670432.1"/>
    <property type="molecule type" value="Genomic_DNA"/>
</dbReference>
<evidence type="ECO:0000313" key="4">
    <source>
        <dbReference type="Proteomes" id="UP000799302"/>
    </source>
</evidence>
<feature type="region of interest" description="Disordered" evidence="1">
    <location>
        <begin position="1"/>
        <end position="20"/>
    </location>
</feature>
<proteinExistence type="predicted"/>
<evidence type="ECO:0000256" key="1">
    <source>
        <dbReference type="SAM" id="MobiDB-lite"/>
    </source>
</evidence>
<evidence type="ECO:0000313" key="3">
    <source>
        <dbReference type="EMBL" id="KAF2670432.1"/>
    </source>
</evidence>
<dbReference type="AlphaFoldDB" id="A0A6A6UE40"/>
<keyword evidence="2" id="KW-0812">Transmembrane</keyword>
<keyword evidence="4" id="KW-1185">Reference proteome</keyword>
<accession>A0A6A6UE40</accession>
<reference evidence="3" key="1">
    <citation type="journal article" date="2020" name="Stud. Mycol.">
        <title>101 Dothideomycetes genomes: a test case for predicting lifestyles and emergence of pathogens.</title>
        <authorList>
            <person name="Haridas S."/>
            <person name="Albert R."/>
            <person name="Binder M."/>
            <person name="Bloem J."/>
            <person name="Labutti K."/>
            <person name="Salamov A."/>
            <person name="Andreopoulos B."/>
            <person name="Baker S."/>
            <person name="Barry K."/>
            <person name="Bills G."/>
            <person name="Bluhm B."/>
            <person name="Cannon C."/>
            <person name="Castanera R."/>
            <person name="Culley D."/>
            <person name="Daum C."/>
            <person name="Ezra D."/>
            <person name="Gonzalez J."/>
            <person name="Henrissat B."/>
            <person name="Kuo A."/>
            <person name="Liang C."/>
            <person name="Lipzen A."/>
            <person name="Lutzoni F."/>
            <person name="Magnuson J."/>
            <person name="Mondo S."/>
            <person name="Nolan M."/>
            <person name="Ohm R."/>
            <person name="Pangilinan J."/>
            <person name="Park H.-J."/>
            <person name="Ramirez L."/>
            <person name="Alfaro M."/>
            <person name="Sun H."/>
            <person name="Tritt A."/>
            <person name="Yoshinaga Y."/>
            <person name="Zwiers L.-H."/>
            <person name="Turgeon B."/>
            <person name="Goodwin S."/>
            <person name="Spatafora J."/>
            <person name="Crous P."/>
            <person name="Grigoriev I."/>
        </authorList>
    </citation>
    <scope>NUCLEOTIDE SEQUENCE</scope>
    <source>
        <strain evidence="3">CBS 115976</strain>
    </source>
</reference>
<dbReference type="Proteomes" id="UP000799302">
    <property type="component" value="Unassembled WGS sequence"/>
</dbReference>
<keyword evidence="2" id="KW-1133">Transmembrane helix</keyword>